<dbReference type="PROSITE" id="PS51257">
    <property type="entry name" value="PROKAR_LIPOPROTEIN"/>
    <property type="match status" value="1"/>
</dbReference>
<dbReference type="Gene3D" id="3.10.105.10">
    <property type="entry name" value="Dipeptide-binding Protein, Domain 3"/>
    <property type="match status" value="1"/>
</dbReference>
<dbReference type="Pfam" id="PF00496">
    <property type="entry name" value="SBP_bac_5"/>
    <property type="match status" value="1"/>
</dbReference>
<dbReference type="PANTHER" id="PTHR30290:SF83">
    <property type="entry name" value="ABC TRANSPORTER SUBSTRATE-BINDING PROTEIN"/>
    <property type="match status" value="1"/>
</dbReference>
<feature type="chain" id="PRO_5038890003" description="Solute-binding protein family 5 domain-containing protein" evidence="1">
    <location>
        <begin position="20"/>
        <end position="817"/>
    </location>
</feature>
<accession>A0A9E2L1T6</accession>
<organism evidence="3 4">
    <name type="scientific">Candidatus Treponema excrementipullorum</name>
    <dbReference type="NCBI Taxonomy" id="2838768"/>
    <lineage>
        <taxon>Bacteria</taxon>
        <taxon>Pseudomonadati</taxon>
        <taxon>Spirochaetota</taxon>
        <taxon>Spirochaetia</taxon>
        <taxon>Spirochaetales</taxon>
        <taxon>Treponemataceae</taxon>
        <taxon>Treponema</taxon>
    </lineage>
</organism>
<dbReference type="EMBL" id="JAHLFV010000132">
    <property type="protein sequence ID" value="MBU3850028.1"/>
    <property type="molecule type" value="Genomic_DNA"/>
</dbReference>
<dbReference type="Gene3D" id="3.40.190.10">
    <property type="entry name" value="Periplasmic binding protein-like II"/>
    <property type="match status" value="1"/>
</dbReference>
<dbReference type="InterPro" id="IPR000914">
    <property type="entry name" value="SBP_5_dom"/>
</dbReference>
<dbReference type="AlphaFoldDB" id="A0A9E2L1T6"/>
<feature type="signal peptide" evidence="1">
    <location>
        <begin position="1"/>
        <end position="19"/>
    </location>
</feature>
<dbReference type="Gene3D" id="3.90.76.10">
    <property type="entry name" value="Dipeptide-binding Protein, Domain 1"/>
    <property type="match status" value="1"/>
</dbReference>
<dbReference type="GO" id="GO:0015833">
    <property type="term" value="P:peptide transport"/>
    <property type="evidence" value="ECO:0007669"/>
    <property type="project" value="TreeGrafter"/>
</dbReference>
<keyword evidence="1" id="KW-0732">Signal</keyword>
<dbReference type="SUPFAM" id="SSF53850">
    <property type="entry name" value="Periplasmic binding protein-like II"/>
    <property type="match status" value="1"/>
</dbReference>
<dbReference type="GO" id="GO:1904680">
    <property type="term" value="F:peptide transmembrane transporter activity"/>
    <property type="evidence" value="ECO:0007669"/>
    <property type="project" value="TreeGrafter"/>
</dbReference>
<name>A0A9E2L1T6_9SPIR</name>
<gene>
    <name evidence="3" type="ORF">IAA16_05640</name>
</gene>
<evidence type="ECO:0000313" key="3">
    <source>
        <dbReference type="EMBL" id="MBU3850028.1"/>
    </source>
</evidence>
<reference evidence="3" key="2">
    <citation type="submission" date="2021-04" db="EMBL/GenBank/DDBJ databases">
        <authorList>
            <person name="Gilroy R."/>
        </authorList>
    </citation>
    <scope>NUCLEOTIDE SEQUENCE</scope>
    <source>
        <strain evidence="3">Gambia15-2214</strain>
    </source>
</reference>
<dbReference type="InterPro" id="IPR039424">
    <property type="entry name" value="SBP_5"/>
</dbReference>
<proteinExistence type="predicted"/>
<evidence type="ECO:0000256" key="1">
    <source>
        <dbReference type="SAM" id="SignalP"/>
    </source>
</evidence>
<protein>
    <recommendedName>
        <fullName evidence="2">Solute-binding protein family 5 domain-containing protein</fullName>
    </recommendedName>
</protein>
<feature type="domain" description="Solute-binding protein family 5" evidence="2">
    <location>
        <begin position="301"/>
        <end position="688"/>
    </location>
</feature>
<evidence type="ECO:0000259" key="2">
    <source>
        <dbReference type="Pfam" id="PF00496"/>
    </source>
</evidence>
<reference evidence="3" key="1">
    <citation type="journal article" date="2021" name="PeerJ">
        <title>Extensive microbial diversity within the chicken gut microbiome revealed by metagenomics and culture.</title>
        <authorList>
            <person name="Gilroy R."/>
            <person name="Ravi A."/>
            <person name="Getino M."/>
            <person name="Pursley I."/>
            <person name="Horton D.L."/>
            <person name="Alikhan N.F."/>
            <person name="Baker D."/>
            <person name="Gharbi K."/>
            <person name="Hall N."/>
            <person name="Watson M."/>
            <person name="Adriaenssens E.M."/>
            <person name="Foster-Nyarko E."/>
            <person name="Jarju S."/>
            <person name="Secka A."/>
            <person name="Antonio M."/>
            <person name="Oren A."/>
            <person name="Chaudhuri R.R."/>
            <person name="La Ragione R."/>
            <person name="Hildebrand F."/>
            <person name="Pallen M.J."/>
        </authorList>
    </citation>
    <scope>NUCLEOTIDE SEQUENCE</scope>
    <source>
        <strain evidence="3">Gambia15-2214</strain>
    </source>
</reference>
<evidence type="ECO:0000313" key="4">
    <source>
        <dbReference type="Proteomes" id="UP000823914"/>
    </source>
</evidence>
<dbReference type="Proteomes" id="UP000823914">
    <property type="component" value="Unassembled WGS sequence"/>
</dbReference>
<sequence>MRKLATVLLGVCLCAAVLVSCGKKDTADESLSYTFNDHVTALATNWNPHTWETNADDVINRSYLTSPFCIISIKDSENGVYQWVYEMATAITDVTAENQSDLTKYGVSLPEGQTAETTTAGYVYEIALNPDAKWQNGEIINADSYVYSMQQLLNPQMKNYRANLYIAGESALAGAEAYYYSGSTAWMDSQGKYAVSDLIKTADGSYATVDGMPIKISTGKELAWLDGATLSSMVDQYGEAMFDTASFDALKKQADSDGYVTLNDETLALLKKVITFSSDWGETEAEACQYLVYGKTYPETSFDTVGLYKVDDYTIRYVTQNYIDINYFRTSCTSTWLVYEDLYEAGKDTSGKLVTTNYGTKVENSMSYGPYKLESIQPDRQMVLVQNENWYGWEKQEDGSLLSFTDYLVDGEHVQRWQTTKIVIDVMDESAAKQAFLKGGLSVWSPPAEELANYSLSDQLYQQDETYTLSFFFNTNLAHLKEMDRSKGNTNSVVLTNEDFRRAFSLAIDRDEYVTATPGYKPAYALMGNLYFYDIYNDPESSYRNSEPAMEAVCNLYGVEYGPGTAYATLEEAYKSVNGYNLTEAQALMKKACDQLVKDGLYTAGQDIVIRIAWAAGAITSSDNNQIALMNKYINAAAEGSGFGKITLEGVGNLENRYAAVPSGEYAIGYGAWGGAAFYPFRNLQIYCNSDMYDLNEAACWDPSVEKTTLTVEGKPVTMTWKDWSDALIGNGPYSTASNQVKLEVTAQLEEQYLRKFYRIPLCTTTICTLLSFKNSYYTDNYNVMYSFGGLELMKYHYNDAEWKEFLSTQNGTLNYE</sequence>
<comment type="caution">
    <text evidence="3">The sequence shown here is derived from an EMBL/GenBank/DDBJ whole genome shotgun (WGS) entry which is preliminary data.</text>
</comment>
<dbReference type="PANTHER" id="PTHR30290">
    <property type="entry name" value="PERIPLASMIC BINDING COMPONENT OF ABC TRANSPORTER"/>
    <property type="match status" value="1"/>
</dbReference>